<dbReference type="GO" id="GO:0008999">
    <property type="term" value="F:protein-N-terminal-alanine acetyltransferase activity"/>
    <property type="evidence" value="ECO:0007669"/>
    <property type="project" value="UniProtKB-EC"/>
</dbReference>
<comment type="similarity">
    <text evidence="1">Belongs to the acetyltransferase family. RimI subfamily.</text>
</comment>
<accession>A0A645C9V0</accession>
<dbReference type="NCBIfam" id="TIGR01575">
    <property type="entry name" value="rimI"/>
    <property type="match status" value="1"/>
</dbReference>
<dbReference type="InterPro" id="IPR016181">
    <property type="entry name" value="Acyl_CoA_acyltransferase"/>
</dbReference>
<dbReference type="AlphaFoldDB" id="A0A645C9V0"/>
<evidence type="ECO:0000256" key="1">
    <source>
        <dbReference type="ARBA" id="ARBA00005395"/>
    </source>
</evidence>
<dbReference type="InterPro" id="IPR000182">
    <property type="entry name" value="GNAT_dom"/>
</dbReference>
<reference evidence="6" key="1">
    <citation type="submission" date="2019-08" db="EMBL/GenBank/DDBJ databases">
        <authorList>
            <person name="Kucharzyk K."/>
            <person name="Murdoch R.W."/>
            <person name="Higgins S."/>
            <person name="Loffler F."/>
        </authorList>
    </citation>
    <scope>NUCLEOTIDE SEQUENCE</scope>
</reference>
<dbReference type="CDD" id="cd04301">
    <property type="entry name" value="NAT_SF"/>
    <property type="match status" value="1"/>
</dbReference>
<keyword evidence="2" id="KW-0963">Cytoplasm</keyword>
<evidence type="ECO:0000259" key="5">
    <source>
        <dbReference type="PROSITE" id="PS51186"/>
    </source>
</evidence>
<organism evidence="6">
    <name type="scientific">bioreactor metagenome</name>
    <dbReference type="NCBI Taxonomy" id="1076179"/>
    <lineage>
        <taxon>unclassified sequences</taxon>
        <taxon>metagenomes</taxon>
        <taxon>ecological metagenomes</taxon>
    </lineage>
</organism>
<dbReference type="InterPro" id="IPR050680">
    <property type="entry name" value="YpeA/RimI_acetyltransf"/>
</dbReference>
<keyword evidence="4 6" id="KW-0012">Acyltransferase</keyword>
<dbReference type="EMBL" id="VSSQ01025510">
    <property type="protein sequence ID" value="MPM73692.1"/>
    <property type="molecule type" value="Genomic_DNA"/>
</dbReference>
<dbReference type="Pfam" id="PF00583">
    <property type="entry name" value="Acetyltransf_1"/>
    <property type="match status" value="1"/>
</dbReference>
<keyword evidence="3 6" id="KW-0808">Transferase</keyword>
<dbReference type="PROSITE" id="PS51186">
    <property type="entry name" value="GNAT"/>
    <property type="match status" value="1"/>
</dbReference>
<dbReference type="PANTHER" id="PTHR43420:SF44">
    <property type="entry name" value="ACETYLTRANSFERASE YPEA"/>
    <property type="match status" value="1"/>
</dbReference>
<evidence type="ECO:0000313" key="6">
    <source>
        <dbReference type="EMBL" id="MPM73692.1"/>
    </source>
</evidence>
<dbReference type="Gene3D" id="3.40.630.30">
    <property type="match status" value="1"/>
</dbReference>
<comment type="caution">
    <text evidence="6">The sequence shown here is derived from an EMBL/GenBank/DDBJ whole genome shotgun (WGS) entry which is preliminary data.</text>
</comment>
<protein>
    <submittedName>
        <fullName evidence="6">Ribosomal-protein-alanine acetyltransferase</fullName>
        <ecNumber evidence="6">2.3.1.267</ecNumber>
    </submittedName>
</protein>
<feature type="domain" description="N-acetyltransferase" evidence="5">
    <location>
        <begin position="4"/>
        <end position="149"/>
    </location>
</feature>
<proteinExistence type="inferred from homology"/>
<dbReference type="InterPro" id="IPR006464">
    <property type="entry name" value="AcTrfase_RimI/Ard1"/>
</dbReference>
<dbReference type="PANTHER" id="PTHR43420">
    <property type="entry name" value="ACETYLTRANSFERASE"/>
    <property type="match status" value="1"/>
</dbReference>
<dbReference type="SUPFAM" id="SSF55729">
    <property type="entry name" value="Acyl-CoA N-acyltransferases (Nat)"/>
    <property type="match status" value="1"/>
</dbReference>
<gene>
    <name evidence="6" type="primary">rimI_15</name>
    <name evidence="6" type="ORF">SDC9_120674</name>
</gene>
<dbReference type="EC" id="2.3.1.267" evidence="6"/>
<name>A0A645C9V0_9ZZZZ</name>
<evidence type="ECO:0000256" key="2">
    <source>
        <dbReference type="ARBA" id="ARBA00022490"/>
    </source>
</evidence>
<sequence>MSDLCIRLMEEEDIEAVLTVEHQSFTMPWSREAFENEVCDNDLAYYLVLVNEGRIIGYGGMWVILDEAHITNVAVLPDYRRQGMGQRLLSAMIDQAKAKGAYSMTLEVRVSNIAAKKLYESFGFKESGLRRGYYTDNNEDALIMWRESR</sequence>
<evidence type="ECO:0000256" key="3">
    <source>
        <dbReference type="ARBA" id="ARBA00022679"/>
    </source>
</evidence>
<evidence type="ECO:0000256" key="4">
    <source>
        <dbReference type="ARBA" id="ARBA00023315"/>
    </source>
</evidence>